<gene>
    <name evidence="7" type="ORF">FW778_18165</name>
</gene>
<comment type="caution">
    <text evidence="7">The sequence shown here is derived from an EMBL/GenBank/DDBJ whole genome shotgun (WGS) entry which is preliminary data.</text>
</comment>
<evidence type="ECO:0000256" key="4">
    <source>
        <dbReference type="ARBA" id="ARBA00022801"/>
    </source>
</evidence>
<dbReference type="PANTHER" id="PTHR10030:SF37">
    <property type="entry name" value="ALPHA-L-FUCOSIDASE-RELATED"/>
    <property type="match status" value="1"/>
</dbReference>
<evidence type="ECO:0000259" key="6">
    <source>
        <dbReference type="Pfam" id="PF01120"/>
    </source>
</evidence>
<evidence type="ECO:0000256" key="3">
    <source>
        <dbReference type="ARBA" id="ARBA00022729"/>
    </source>
</evidence>
<sequence>MKKITLGFVFFVLLSFYCFSQVIEPTPRQVEWANSEIGVLIHYDMQVYEPSYDWRKDFNYHPSVKIFNPDKLNTDQWIQAAKNAGATYAVLVAKHCSGFSLWPTKAHEYSVKNCPWENGKGDIVADFIASCKKYGLKPGIYASASANGYFHVDNPGLVVTKDPETQKKYNQVVIQQLTELWTNYGKLFEIWFDGGVLPASKGGPDIVPLLKKLQPDAVVFQGPYGIKNLVRWVGNEEGVAPYPCWATADSTTQADGTVIMKGLNGDPNGAVWCPGEADVPLRSTSSFQGGWFWKEGQDSVVSSLALMKERYVNSVGRNANLLIGMVIDKHGLVPDPDVHRLAEFGRAVTKEFSKSIATVTGNRKVFFISLKGKTNIKYAIIEENIIHGERIRAYTIEAFKDGHWFEIAKGTSVGHKRIEKTDVKNVSKIRLTITASVGEPEIKNFSVY</sequence>
<keyword evidence="5" id="KW-0326">Glycosidase</keyword>
<dbReference type="Pfam" id="PF01120">
    <property type="entry name" value="Alpha_L_fucos"/>
    <property type="match status" value="1"/>
</dbReference>
<dbReference type="PANTHER" id="PTHR10030">
    <property type="entry name" value="ALPHA-L-FUCOSIDASE"/>
    <property type="match status" value="1"/>
</dbReference>
<evidence type="ECO:0000313" key="8">
    <source>
        <dbReference type="Proteomes" id="UP000326903"/>
    </source>
</evidence>
<dbReference type="Proteomes" id="UP000326903">
    <property type="component" value="Unassembled WGS sequence"/>
</dbReference>
<dbReference type="GO" id="GO:0016139">
    <property type="term" value="P:glycoside catabolic process"/>
    <property type="evidence" value="ECO:0007669"/>
    <property type="project" value="TreeGrafter"/>
</dbReference>
<evidence type="ECO:0000256" key="2">
    <source>
        <dbReference type="ARBA" id="ARBA00012662"/>
    </source>
</evidence>
<protein>
    <recommendedName>
        <fullName evidence="2">alpha-L-fucosidase</fullName>
        <ecNumber evidence="2">3.2.1.51</ecNumber>
    </recommendedName>
</protein>
<evidence type="ECO:0000256" key="5">
    <source>
        <dbReference type="ARBA" id="ARBA00023295"/>
    </source>
</evidence>
<evidence type="ECO:0000313" key="7">
    <source>
        <dbReference type="EMBL" id="KAA9036544.1"/>
    </source>
</evidence>
<reference evidence="7 8" key="1">
    <citation type="submission" date="2019-09" db="EMBL/GenBank/DDBJ databases">
        <title>Draft genome sequence of Ginsengibacter sp. BR5-29.</title>
        <authorList>
            <person name="Im W.-T."/>
        </authorList>
    </citation>
    <scope>NUCLEOTIDE SEQUENCE [LARGE SCALE GENOMIC DNA]</scope>
    <source>
        <strain evidence="7 8">BR5-29</strain>
    </source>
</reference>
<dbReference type="Gene3D" id="3.20.20.80">
    <property type="entry name" value="Glycosidases"/>
    <property type="match status" value="1"/>
</dbReference>
<keyword evidence="3" id="KW-0732">Signal</keyword>
<dbReference type="RefSeq" id="WP_150416285.1">
    <property type="nucleotide sequence ID" value="NZ_VYQF01000007.1"/>
</dbReference>
<keyword evidence="8" id="KW-1185">Reference proteome</keyword>
<comment type="similarity">
    <text evidence="1">Belongs to the glycosyl hydrolase 29 family.</text>
</comment>
<name>A0A5J5IBW8_9BACT</name>
<dbReference type="EC" id="3.2.1.51" evidence="2"/>
<proteinExistence type="inferred from homology"/>
<evidence type="ECO:0000256" key="1">
    <source>
        <dbReference type="ARBA" id="ARBA00007951"/>
    </source>
</evidence>
<dbReference type="InterPro" id="IPR000933">
    <property type="entry name" value="Glyco_hydro_29"/>
</dbReference>
<dbReference type="GO" id="GO:0004560">
    <property type="term" value="F:alpha-L-fucosidase activity"/>
    <property type="evidence" value="ECO:0007669"/>
    <property type="project" value="InterPro"/>
</dbReference>
<dbReference type="Gene3D" id="2.60.120.260">
    <property type="entry name" value="Galactose-binding domain-like"/>
    <property type="match status" value="1"/>
</dbReference>
<keyword evidence="4" id="KW-0378">Hydrolase</keyword>
<dbReference type="InterPro" id="IPR017853">
    <property type="entry name" value="GH"/>
</dbReference>
<dbReference type="SMART" id="SM00812">
    <property type="entry name" value="Alpha_L_fucos"/>
    <property type="match status" value="1"/>
</dbReference>
<dbReference type="InterPro" id="IPR057739">
    <property type="entry name" value="Glyco_hydro_29_N"/>
</dbReference>
<organism evidence="7 8">
    <name type="scientific">Ginsengibacter hankyongi</name>
    <dbReference type="NCBI Taxonomy" id="2607284"/>
    <lineage>
        <taxon>Bacteria</taxon>
        <taxon>Pseudomonadati</taxon>
        <taxon>Bacteroidota</taxon>
        <taxon>Chitinophagia</taxon>
        <taxon>Chitinophagales</taxon>
        <taxon>Chitinophagaceae</taxon>
        <taxon>Ginsengibacter</taxon>
    </lineage>
</organism>
<dbReference type="AlphaFoldDB" id="A0A5J5IBW8"/>
<dbReference type="GO" id="GO:0006004">
    <property type="term" value="P:fucose metabolic process"/>
    <property type="evidence" value="ECO:0007669"/>
    <property type="project" value="TreeGrafter"/>
</dbReference>
<dbReference type="SUPFAM" id="SSF51445">
    <property type="entry name" value="(Trans)glycosidases"/>
    <property type="match status" value="1"/>
</dbReference>
<feature type="domain" description="Glycoside hydrolase family 29 N-terminal" evidence="6">
    <location>
        <begin position="29"/>
        <end position="346"/>
    </location>
</feature>
<dbReference type="EMBL" id="VYQF01000007">
    <property type="protein sequence ID" value="KAA9036544.1"/>
    <property type="molecule type" value="Genomic_DNA"/>
</dbReference>
<dbReference type="GO" id="GO:0005764">
    <property type="term" value="C:lysosome"/>
    <property type="evidence" value="ECO:0007669"/>
    <property type="project" value="TreeGrafter"/>
</dbReference>
<accession>A0A5J5IBW8</accession>